<feature type="transmembrane region" description="Helical" evidence="1">
    <location>
        <begin position="34"/>
        <end position="55"/>
    </location>
</feature>
<gene>
    <name evidence="3" type="ORF">NG895_02545</name>
</gene>
<feature type="transmembrane region" description="Helical" evidence="1">
    <location>
        <begin position="62"/>
        <end position="84"/>
    </location>
</feature>
<keyword evidence="4" id="KW-1185">Reference proteome</keyword>
<keyword evidence="1" id="KW-0812">Transmembrane</keyword>
<feature type="transmembrane region" description="Helical" evidence="1">
    <location>
        <begin position="104"/>
        <end position="126"/>
    </location>
</feature>
<evidence type="ECO:0000313" key="3">
    <source>
        <dbReference type="EMBL" id="MCO6042776.1"/>
    </source>
</evidence>
<comment type="caution">
    <text evidence="3">The sequence shown here is derived from an EMBL/GenBank/DDBJ whole genome shotgun (WGS) entry which is preliminary data.</text>
</comment>
<organism evidence="3 4">
    <name type="scientific">Aeoliella straminimaris</name>
    <dbReference type="NCBI Taxonomy" id="2954799"/>
    <lineage>
        <taxon>Bacteria</taxon>
        <taxon>Pseudomonadati</taxon>
        <taxon>Planctomycetota</taxon>
        <taxon>Planctomycetia</taxon>
        <taxon>Pirellulales</taxon>
        <taxon>Lacipirellulaceae</taxon>
        <taxon>Aeoliella</taxon>
    </lineage>
</organism>
<evidence type="ECO:0000259" key="2">
    <source>
        <dbReference type="Pfam" id="PF09835"/>
    </source>
</evidence>
<evidence type="ECO:0000313" key="4">
    <source>
        <dbReference type="Proteomes" id="UP001155241"/>
    </source>
</evidence>
<sequence length="169" mass="18322">MLTLLLHPVRQLFGAVLANDSPRQVAWGFTLGMMLGMVPKGNLIAVVLGILLCALRVNKPAGLLAVALFSAISPLCDGLTHKIGDRLLHLPNLQGFYAWLYDQPLGPFIGFHNTVTIGSLMLALYISYPCYYGAKLAFARIAPPLGRWVVRYRLGRALAGAQFAARFGG</sequence>
<feature type="domain" description="DUF2062" evidence="2">
    <location>
        <begin position="16"/>
        <end position="138"/>
    </location>
</feature>
<dbReference type="EMBL" id="JAMXLR010000011">
    <property type="protein sequence ID" value="MCO6042776.1"/>
    <property type="molecule type" value="Genomic_DNA"/>
</dbReference>
<reference evidence="3" key="1">
    <citation type="submission" date="2022-06" db="EMBL/GenBank/DDBJ databases">
        <title>Aeoliella straminimaris, a novel planctomycete from sediments.</title>
        <authorList>
            <person name="Vitorino I.R."/>
            <person name="Lage O.M."/>
        </authorList>
    </citation>
    <scope>NUCLEOTIDE SEQUENCE</scope>
    <source>
        <strain evidence="3">ICT_H6.2</strain>
    </source>
</reference>
<dbReference type="Proteomes" id="UP001155241">
    <property type="component" value="Unassembled WGS sequence"/>
</dbReference>
<name>A0A9X2JEL5_9BACT</name>
<dbReference type="InterPro" id="IPR018639">
    <property type="entry name" value="DUF2062"/>
</dbReference>
<keyword evidence="1" id="KW-0472">Membrane</keyword>
<dbReference type="Pfam" id="PF09835">
    <property type="entry name" value="DUF2062"/>
    <property type="match status" value="1"/>
</dbReference>
<dbReference type="InterPro" id="IPR019935">
    <property type="entry name" value="CHP03546"/>
</dbReference>
<dbReference type="RefSeq" id="WP_252850876.1">
    <property type="nucleotide sequence ID" value="NZ_JAMXLR010000011.1"/>
</dbReference>
<protein>
    <submittedName>
        <fullName evidence="3">TIGR03546 family protein</fullName>
    </submittedName>
</protein>
<proteinExistence type="predicted"/>
<evidence type="ECO:0000256" key="1">
    <source>
        <dbReference type="SAM" id="Phobius"/>
    </source>
</evidence>
<dbReference type="AlphaFoldDB" id="A0A9X2JEL5"/>
<keyword evidence="1" id="KW-1133">Transmembrane helix</keyword>
<accession>A0A9X2JEL5</accession>
<dbReference type="NCBIfam" id="TIGR03546">
    <property type="entry name" value="TIGR03546 family protein"/>
    <property type="match status" value="1"/>
</dbReference>